<dbReference type="Proteomes" id="UP001055879">
    <property type="component" value="Linkage Group LG18"/>
</dbReference>
<name>A0ACB8XG97_ARCLA</name>
<sequence>MLKTRHAKYKDERSVGLGFEGSTISPPFSISHKRKKRPPKDKTENSRRSLSLSPPYDLIACVSSSQSKEAQLQIFNGVRFLIFEFNFYLIESQMAFT</sequence>
<organism evidence="1 2">
    <name type="scientific">Arctium lappa</name>
    <name type="common">Greater burdock</name>
    <name type="synonym">Lappa major</name>
    <dbReference type="NCBI Taxonomy" id="4217"/>
    <lineage>
        <taxon>Eukaryota</taxon>
        <taxon>Viridiplantae</taxon>
        <taxon>Streptophyta</taxon>
        <taxon>Embryophyta</taxon>
        <taxon>Tracheophyta</taxon>
        <taxon>Spermatophyta</taxon>
        <taxon>Magnoliopsida</taxon>
        <taxon>eudicotyledons</taxon>
        <taxon>Gunneridae</taxon>
        <taxon>Pentapetalae</taxon>
        <taxon>asterids</taxon>
        <taxon>campanulids</taxon>
        <taxon>Asterales</taxon>
        <taxon>Asteraceae</taxon>
        <taxon>Carduoideae</taxon>
        <taxon>Cardueae</taxon>
        <taxon>Arctiinae</taxon>
        <taxon>Arctium</taxon>
    </lineage>
</organism>
<comment type="caution">
    <text evidence="1">The sequence shown here is derived from an EMBL/GenBank/DDBJ whole genome shotgun (WGS) entry which is preliminary data.</text>
</comment>
<reference evidence="1 2" key="2">
    <citation type="journal article" date="2022" name="Mol. Ecol. Resour.">
        <title>The genomes of chicory, endive, great burdock and yacon provide insights into Asteraceae paleo-polyploidization history and plant inulin production.</title>
        <authorList>
            <person name="Fan W."/>
            <person name="Wang S."/>
            <person name="Wang H."/>
            <person name="Wang A."/>
            <person name="Jiang F."/>
            <person name="Liu H."/>
            <person name="Zhao H."/>
            <person name="Xu D."/>
            <person name="Zhang Y."/>
        </authorList>
    </citation>
    <scope>NUCLEOTIDE SEQUENCE [LARGE SCALE GENOMIC DNA]</scope>
    <source>
        <strain evidence="2">cv. Niubang</strain>
    </source>
</reference>
<proteinExistence type="predicted"/>
<evidence type="ECO:0000313" key="1">
    <source>
        <dbReference type="EMBL" id="KAI3665753.1"/>
    </source>
</evidence>
<reference evidence="2" key="1">
    <citation type="journal article" date="2022" name="Mol. Ecol. Resour.">
        <title>The genomes of chicory, endive, great burdock and yacon provide insights into Asteraceae palaeo-polyploidization history and plant inulin production.</title>
        <authorList>
            <person name="Fan W."/>
            <person name="Wang S."/>
            <person name="Wang H."/>
            <person name="Wang A."/>
            <person name="Jiang F."/>
            <person name="Liu H."/>
            <person name="Zhao H."/>
            <person name="Xu D."/>
            <person name="Zhang Y."/>
        </authorList>
    </citation>
    <scope>NUCLEOTIDE SEQUENCE [LARGE SCALE GENOMIC DNA]</scope>
    <source>
        <strain evidence="2">cv. Niubang</strain>
    </source>
</reference>
<evidence type="ECO:0000313" key="2">
    <source>
        <dbReference type="Proteomes" id="UP001055879"/>
    </source>
</evidence>
<protein>
    <submittedName>
        <fullName evidence="1">Uncharacterized protein</fullName>
    </submittedName>
</protein>
<accession>A0ACB8XG97</accession>
<dbReference type="EMBL" id="CM042064">
    <property type="protein sequence ID" value="KAI3665753.1"/>
    <property type="molecule type" value="Genomic_DNA"/>
</dbReference>
<gene>
    <name evidence="1" type="ORF">L6452_44383</name>
</gene>
<keyword evidence="2" id="KW-1185">Reference proteome</keyword>